<dbReference type="EMBL" id="JAKWFO010000001">
    <property type="protein sequence ID" value="KAI9639708.1"/>
    <property type="molecule type" value="Genomic_DNA"/>
</dbReference>
<feature type="compositionally biased region" description="Polar residues" evidence="1">
    <location>
        <begin position="373"/>
        <end position="384"/>
    </location>
</feature>
<organism evidence="2 3">
    <name type="scientific">Dioszegia hungarica</name>
    <dbReference type="NCBI Taxonomy" id="4972"/>
    <lineage>
        <taxon>Eukaryota</taxon>
        <taxon>Fungi</taxon>
        <taxon>Dikarya</taxon>
        <taxon>Basidiomycota</taxon>
        <taxon>Agaricomycotina</taxon>
        <taxon>Tremellomycetes</taxon>
        <taxon>Tremellales</taxon>
        <taxon>Bulleribasidiaceae</taxon>
        <taxon>Dioszegia</taxon>
    </lineage>
</organism>
<keyword evidence="3" id="KW-1185">Reference proteome</keyword>
<feature type="region of interest" description="Disordered" evidence="1">
    <location>
        <begin position="440"/>
        <end position="469"/>
    </location>
</feature>
<comment type="caution">
    <text evidence="2">The sequence shown here is derived from an EMBL/GenBank/DDBJ whole genome shotgun (WGS) entry which is preliminary data.</text>
</comment>
<feature type="compositionally biased region" description="Acidic residues" evidence="1">
    <location>
        <begin position="95"/>
        <end position="110"/>
    </location>
</feature>
<evidence type="ECO:0000256" key="1">
    <source>
        <dbReference type="SAM" id="MobiDB-lite"/>
    </source>
</evidence>
<feature type="region of interest" description="Disordered" evidence="1">
    <location>
        <begin position="84"/>
        <end position="118"/>
    </location>
</feature>
<evidence type="ECO:0008006" key="4">
    <source>
        <dbReference type="Google" id="ProtNLM"/>
    </source>
</evidence>
<proteinExistence type="predicted"/>
<feature type="compositionally biased region" description="Low complexity" evidence="1">
    <location>
        <begin position="573"/>
        <end position="582"/>
    </location>
</feature>
<sequence>MPKRKTSPCRSSSKGSITLSSLDAALDMLATDTFTRLDSLIAKFENAAGIQVAPGQAKVRWEEAVKRYWVMRSMEVLSCSGYADKGKGKAKEGAGAEEGDAAMEDGEEAKDETGRSIPKPHLGPVAMYGLCADEEQQWRRWSPKPGDVVLVDLPDNGVWPGKVIDKKVFYQGRTMPKGYHYFPVRIYDEGIEPCVTVKSRLLPFHLRPAPPLLASISLQSAYHHAASPSGFDTLAHTREQNAAHCRSHPGVGGDPADIKREKERWNEQVNWVMNERRAEKMRILAEEREKRLASITVVKVEPEDERGCHDDSSAWDDHDRGGGGGGGGGGKKKRRTSIPLPDISKKGRSGSPLPNNTIFGPMSTVPSPFPATSIGSTPRRTSSPALGGAIRPGFGIATPIRPLSPRRAEKRRSVYGGMGEYSPGRTRGGTWTPPRILPSGDETAPGAFGGGGGGGTGGLGAEGMRDGSSPVPSGKFDFVSPLGPVNGGRLNGGNSTVASSLTMTTMGERGLQRSGSLSAIGAGPGVGELESVKEEEGEAEDGWTLVSAKKRGKGRAGSAPCEKVKGGQGEEGAGAAAGSQGAMEEDMDL</sequence>
<gene>
    <name evidence="2" type="ORF">MKK02DRAFT_40031</name>
</gene>
<evidence type="ECO:0000313" key="3">
    <source>
        <dbReference type="Proteomes" id="UP001164286"/>
    </source>
</evidence>
<feature type="region of interest" description="Disordered" evidence="1">
    <location>
        <begin position="302"/>
        <end position="401"/>
    </location>
</feature>
<dbReference type="Proteomes" id="UP001164286">
    <property type="component" value="Unassembled WGS sequence"/>
</dbReference>
<dbReference type="AlphaFoldDB" id="A0AA38HGJ0"/>
<name>A0AA38HGJ0_9TREE</name>
<dbReference type="GeneID" id="77730112"/>
<feature type="region of interest" description="Disordered" evidence="1">
    <location>
        <begin position="515"/>
        <end position="589"/>
    </location>
</feature>
<reference evidence="2" key="1">
    <citation type="journal article" date="2022" name="G3 (Bethesda)">
        <title>High quality genome of the basidiomycete yeast Dioszegia hungarica PDD-24b-2 isolated from cloud water.</title>
        <authorList>
            <person name="Jarrige D."/>
            <person name="Haridas S."/>
            <person name="Bleykasten-Grosshans C."/>
            <person name="Joly M."/>
            <person name="Nadalig T."/>
            <person name="Sancelme M."/>
            <person name="Vuilleumier S."/>
            <person name="Grigoriev I.V."/>
            <person name="Amato P."/>
            <person name="Bringel F."/>
        </authorList>
    </citation>
    <scope>NUCLEOTIDE SEQUENCE</scope>
    <source>
        <strain evidence="2">PDD-24b-2</strain>
    </source>
</reference>
<accession>A0AA38HGJ0</accession>
<feature type="region of interest" description="Disordered" evidence="1">
    <location>
        <begin position="239"/>
        <end position="262"/>
    </location>
</feature>
<feature type="compositionally biased region" description="Basic and acidic residues" evidence="1">
    <location>
        <begin position="84"/>
        <end position="94"/>
    </location>
</feature>
<feature type="compositionally biased region" description="Basic and acidic residues" evidence="1">
    <location>
        <begin position="305"/>
        <end position="321"/>
    </location>
</feature>
<evidence type="ECO:0000313" key="2">
    <source>
        <dbReference type="EMBL" id="KAI9639708.1"/>
    </source>
</evidence>
<feature type="compositionally biased region" description="Gly residues" evidence="1">
    <location>
        <begin position="447"/>
        <end position="461"/>
    </location>
</feature>
<protein>
    <recommendedName>
        <fullName evidence="4">PWWP domain-containing protein</fullName>
    </recommendedName>
</protein>
<dbReference type="RefSeq" id="XP_052949485.1">
    <property type="nucleotide sequence ID" value="XM_053090907.1"/>
</dbReference>